<comment type="similarity">
    <text evidence="1">Belongs to the ATP-dependent AMP-binding enzyme family.</text>
</comment>
<dbReference type="GO" id="GO:0006633">
    <property type="term" value="P:fatty acid biosynthetic process"/>
    <property type="evidence" value="ECO:0007669"/>
    <property type="project" value="TreeGrafter"/>
</dbReference>
<accession>A0A2N7X9U9</accession>
<organism evidence="5 6">
    <name type="scientific">Trinickia symbiotica</name>
    <dbReference type="NCBI Taxonomy" id="863227"/>
    <lineage>
        <taxon>Bacteria</taxon>
        <taxon>Pseudomonadati</taxon>
        <taxon>Pseudomonadota</taxon>
        <taxon>Betaproteobacteria</taxon>
        <taxon>Burkholderiales</taxon>
        <taxon>Burkholderiaceae</taxon>
        <taxon>Trinickia</taxon>
    </lineage>
</organism>
<dbReference type="STRING" id="863227.GCA_000373005_01141"/>
<comment type="caution">
    <text evidence="5">The sequence shown here is derived from an EMBL/GenBank/DDBJ whole genome shotgun (WGS) entry which is preliminary data.</text>
</comment>
<gene>
    <name evidence="5" type="ORF">C0Z20_00475</name>
</gene>
<dbReference type="InterPro" id="IPR042099">
    <property type="entry name" value="ANL_N_sf"/>
</dbReference>
<feature type="domain" description="AMP-dependent synthetase/ligase" evidence="3">
    <location>
        <begin position="10"/>
        <end position="420"/>
    </location>
</feature>
<feature type="compositionally biased region" description="Low complexity" evidence="2">
    <location>
        <begin position="583"/>
        <end position="592"/>
    </location>
</feature>
<dbReference type="Gene3D" id="3.40.50.12780">
    <property type="entry name" value="N-terminal domain of ligase-like"/>
    <property type="match status" value="1"/>
</dbReference>
<evidence type="ECO:0000259" key="4">
    <source>
        <dbReference type="Pfam" id="PF23024"/>
    </source>
</evidence>
<evidence type="ECO:0000313" key="5">
    <source>
        <dbReference type="EMBL" id="PMS38404.1"/>
    </source>
</evidence>
<dbReference type="OrthoDB" id="6297021at2"/>
<evidence type="ECO:0000313" key="6">
    <source>
        <dbReference type="Proteomes" id="UP000235777"/>
    </source>
</evidence>
<dbReference type="GO" id="GO:0005886">
    <property type="term" value="C:plasma membrane"/>
    <property type="evidence" value="ECO:0007669"/>
    <property type="project" value="TreeGrafter"/>
</dbReference>
<dbReference type="Pfam" id="PF23024">
    <property type="entry name" value="AMP-dom_DIP2-like"/>
    <property type="match status" value="1"/>
</dbReference>
<name>A0A2N7X9U9_9BURK</name>
<feature type="domain" description="AMP-binding enzyme C-terminal" evidence="4">
    <location>
        <begin position="458"/>
        <end position="570"/>
    </location>
</feature>
<proteinExistence type="inferred from homology"/>
<dbReference type="InterPro" id="IPR025110">
    <property type="entry name" value="AMP-bd_C"/>
</dbReference>
<dbReference type="PANTHER" id="PTHR22754">
    <property type="entry name" value="DISCO-INTERACTING PROTEIN 2 DIP2 -RELATED"/>
    <property type="match status" value="1"/>
</dbReference>
<dbReference type="InterPro" id="IPR045851">
    <property type="entry name" value="AMP-bd_C_sf"/>
</dbReference>
<feature type="compositionally biased region" description="Basic and acidic residues" evidence="2">
    <location>
        <begin position="623"/>
        <end position="634"/>
    </location>
</feature>
<feature type="region of interest" description="Disordered" evidence="2">
    <location>
        <begin position="354"/>
        <end position="374"/>
    </location>
</feature>
<dbReference type="Proteomes" id="UP000235777">
    <property type="component" value="Unassembled WGS sequence"/>
</dbReference>
<dbReference type="Pfam" id="PF00501">
    <property type="entry name" value="AMP-binding"/>
    <property type="match status" value="1"/>
</dbReference>
<dbReference type="EMBL" id="PNYC01000001">
    <property type="protein sequence ID" value="PMS38404.1"/>
    <property type="molecule type" value="Genomic_DNA"/>
</dbReference>
<sequence>MLDATSAGAERAIVFVDESGAENAVQYRDLAQRALAVCSGLLALGARENDLVLIALPASIDYAGLLLGCVLAGMLPCTVPSPGKRFNADSIEVVEIACRLYAPRLLFTTDAASQPMRERLAGFGVRVVGTGELMLAGASGVLPQVCEKSLDDAHHVQLTSGSVSHPKAAVLSHRNVYDNLRGIGGAVGYDPSRGDATVSWLPLYHDMGLLTLLSNVHYRSALQFMQPSAFIRNPLGWLKRIAQARATTTAAPTFALRYCVRRFNAAAMQGIDLSCCRNIFVGAERVDARTMREFAQTFARYGLPGSALQPCYGMAESTLAVTMHDASRTLPAQALVHVVTDAIDSVTLAERQLALPDEARTESDDERAAPEKPAAQELVLSVGRSIPGMEYEVRDETGRVAAERQPGEIHIRGTSVMMGYMPSTQTEVPAGIDENGWFATGDIGYVVGEHLFILGRKKEIIIIRGANYFPHEIEEVIADHPAIFKGACAAVGVYDEKQGTESLVILVESHASGVHANANARAEMQTLLQRKLGYCAQEIVFVEPGALPRTTSGKLQRLKSRQLYLNGEFSDIRLPSPMAASAAMSAKSSPAPGDAIALELGPIPVRNESGAGNQASSLPHAGAHPDGHSNEQPL</sequence>
<dbReference type="GO" id="GO:0070566">
    <property type="term" value="F:adenylyltransferase activity"/>
    <property type="evidence" value="ECO:0007669"/>
    <property type="project" value="TreeGrafter"/>
</dbReference>
<evidence type="ECO:0000259" key="3">
    <source>
        <dbReference type="Pfam" id="PF00501"/>
    </source>
</evidence>
<dbReference type="PANTHER" id="PTHR22754:SF32">
    <property type="entry name" value="DISCO-INTERACTING PROTEIN 2"/>
    <property type="match status" value="1"/>
</dbReference>
<feature type="region of interest" description="Disordered" evidence="2">
    <location>
        <begin position="583"/>
        <end position="634"/>
    </location>
</feature>
<reference evidence="5 6" key="1">
    <citation type="submission" date="2018-01" db="EMBL/GenBank/DDBJ databases">
        <title>Whole genome analyses suggest that Burkholderia sensu lato contains two further novel genera in the rhizoxinica-symbiotica group Mycetohabitans gen. nov., and Trinickia gen. nov.: implications for the evolution of diazotrophy and nodulation in the Burkholderiaceae.</title>
        <authorList>
            <person name="Estrada-de los Santos P."/>
            <person name="Palmer M."/>
            <person name="Chavez-Ramirez B."/>
            <person name="Beukes C."/>
            <person name="Steenkamp E.T."/>
            <person name="Hirsch A.M."/>
            <person name="Manyaka P."/>
            <person name="Maluk M."/>
            <person name="Lafos M."/>
            <person name="Crook M."/>
            <person name="Gross E."/>
            <person name="Simon M.F."/>
            <person name="Bueno dos Reis Junior F."/>
            <person name="Poole P.S."/>
            <person name="Venter S.N."/>
            <person name="James E.K."/>
        </authorList>
    </citation>
    <scope>NUCLEOTIDE SEQUENCE [LARGE SCALE GENOMIC DNA]</scope>
    <source>
        <strain evidence="5 6">JPY 581</strain>
    </source>
</reference>
<protein>
    <submittedName>
        <fullName evidence="5">AMP-binding protein</fullName>
    </submittedName>
</protein>
<dbReference type="SUPFAM" id="SSF56801">
    <property type="entry name" value="Acetyl-CoA synthetase-like"/>
    <property type="match status" value="1"/>
</dbReference>
<evidence type="ECO:0000256" key="1">
    <source>
        <dbReference type="ARBA" id="ARBA00006432"/>
    </source>
</evidence>
<dbReference type="AlphaFoldDB" id="A0A2N7X9U9"/>
<keyword evidence="6" id="KW-1185">Reference proteome</keyword>
<feature type="compositionally biased region" description="Basic and acidic residues" evidence="2">
    <location>
        <begin position="357"/>
        <end position="370"/>
    </location>
</feature>
<dbReference type="InterPro" id="IPR000873">
    <property type="entry name" value="AMP-dep_synth/lig_dom"/>
</dbReference>
<dbReference type="Gene3D" id="3.30.300.30">
    <property type="match status" value="1"/>
</dbReference>
<evidence type="ECO:0000256" key="2">
    <source>
        <dbReference type="SAM" id="MobiDB-lite"/>
    </source>
</evidence>